<evidence type="ECO:0000256" key="1">
    <source>
        <dbReference type="ARBA" id="ARBA00022833"/>
    </source>
</evidence>
<dbReference type="GO" id="GO:0016137">
    <property type="term" value="P:glycoside metabolic process"/>
    <property type="evidence" value="ECO:0007669"/>
    <property type="project" value="UniProtKB-ARBA"/>
</dbReference>
<accession>A0A7W3TC87</accession>
<dbReference type="PANTHER" id="PTHR12993:SF28">
    <property type="entry name" value="LMBE FAMILY PROTEIN"/>
    <property type="match status" value="1"/>
</dbReference>
<dbReference type="SUPFAM" id="SSF102588">
    <property type="entry name" value="LmbE-like"/>
    <property type="match status" value="1"/>
</dbReference>
<dbReference type="InterPro" id="IPR024078">
    <property type="entry name" value="LmbE-like_dom_sf"/>
</dbReference>
<reference evidence="3" key="1">
    <citation type="submission" date="2019-10" db="EMBL/GenBank/DDBJ databases">
        <title>Streptomyces sp. nov., a novel actinobacterium isolated from alkaline environment.</title>
        <authorList>
            <person name="Golinska P."/>
        </authorList>
    </citation>
    <scope>NUCLEOTIDE SEQUENCE [LARGE SCALE GENOMIC DNA]</scope>
    <source>
        <strain evidence="3">DSM 42118</strain>
    </source>
</reference>
<sequence length="245" mass="26489">MTDALSPMPEDWERALAVVAHPDDLEYGAAAAIAEWTTAGKDVRYLLATRGEAGIDSLPPQECAAVRTGEQMASAARVGVTEVEFLSHRDGVVENGPQLRRDIAAAIRRHRPDLLITLNHHPVWGVGRMLNTPDHRAVGGAVLDASGDAGNRWIFPEQLAGGLLEPWGGVRWIAVAASPFADRAKQVGEEALERAVASLREHHAYLVGLGVEPEPYARELITGEADAAAERFGGRRCVPFELFPR</sequence>
<dbReference type="PANTHER" id="PTHR12993">
    <property type="entry name" value="N-ACETYLGLUCOSAMINYL-PHOSPHATIDYLINOSITOL DE-N-ACETYLASE-RELATED"/>
    <property type="match status" value="1"/>
</dbReference>
<comment type="caution">
    <text evidence="2">The sequence shown here is derived from an EMBL/GenBank/DDBJ whole genome shotgun (WGS) entry which is preliminary data.</text>
</comment>
<gene>
    <name evidence="2" type="ORF">FNQ90_08735</name>
</gene>
<proteinExistence type="predicted"/>
<dbReference type="EMBL" id="VKHT01000190">
    <property type="protein sequence ID" value="MBB0244189.1"/>
    <property type="molecule type" value="Genomic_DNA"/>
</dbReference>
<dbReference type="Gene3D" id="3.40.50.10320">
    <property type="entry name" value="LmbE-like"/>
    <property type="match status" value="1"/>
</dbReference>
<dbReference type="InterPro" id="IPR003737">
    <property type="entry name" value="GlcNAc_PI_deacetylase-related"/>
</dbReference>
<keyword evidence="3" id="KW-1185">Reference proteome</keyword>
<name>A0A7W3TC87_9ACTN</name>
<dbReference type="RefSeq" id="WP_182605845.1">
    <property type="nucleotide sequence ID" value="NZ_VKHT01000190.1"/>
</dbReference>
<dbReference type="GO" id="GO:0016811">
    <property type="term" value="F:hydrolase activity, acting on carbon-nitrogen (but not peptide) bonds, in linear amides"/>
    <property type="evidence" value="ECO:0007669"/>
    <property type="project" value="TreeGrafter"/>
</dbReference>
<dbReference type="Pfam" id="PF02585">
    <property type="entry name" value="PIG-L"/>
    <property type="match status" value="1"/>
</dbReference>
<evidence type="ECO:0000313" key="2">
    <source>
        <dbReference type="EMBL" id="MBB0244189.1"/>
    </source>
</evidence>
<organism evidence="2 3">
    <name type="scientific">Streptomyces alkaliphilus</name>
    <dbReference type="NCBI Taxonomy" id="1472722"/>
    <lineage>
        <taxon>Bacteria</taxon>
        <taxon>Bacillati</taxon>
        <taxon>Actinomycetota</taxon>
        <taxon>Actinomycetes</taxon>
        <taxon>Kitasatosporales</taxon>
        <taxon>Streptomycetaceae</taxon>
        <taxon>Streptomyces</taxon>
    </lineage>
</organism>
<keyword evidence="1" id="KW-0862">Zinc</keyword>
<protein>
    <submittedName>
        <fullName evidence="2">PIG-L family deacetylase</fullName>
    </submittedName>
</protein>
<evidence type="ECO:0000313" key="3">
    <source>
        <dbReference type="Proteomes" id="UP000538929"/>
    </source>
</evidence>
<dbReference type="AlphaFoldDB" id="A0A7W3TC87"/>
<dbReference type="Proteomes" id="UP000538929">
    <property type="component" value="Unassembled WGS sequence"/>
</dbReference>